<keyword evidence="2" id="KW-1003">Cell membrane</keyword>
<keyword evidence="9" id="KW-0408">Iron</keyword>
<dbReference type="PROSITE" id="PS51379">
    <property type="entry name" value="4FE4S_FER_2"/>
    <property type="match status" value="2"/>
</dbReference>
<dbReference type="GO" id="GO:0046872">
    <property type="term" value="F:metal ion binding"/>
    <property type="evidence" value="ECO:0007669"/>
    <property type="project" value="UniProtKB-KW"/>
</dbReference>
<protein>
    <submittedName>
        <fullName evidence="15">Ferredoxin</fullName>
    </submittedName>
</protein>
<dbReference type="InterPro" id="IPR017900">
    <property type="entry name" value="4Fe4S_Fe_S_CS"/>
</dbReference>
<evidence type="ECO:0000256" key="10">
    <source>
        <dbReference type="ARBA" id="ARBA00023014"/>
    </source>
</evidence>
<keyword evidence="5" id="KW-0479">Metal-binding</keyword>
<evidence type="ECO:0000256" key="6">
    <source>
        <dbReference type="ARBA" id="ARBA00022737"/>
    </source>
</evidence>
<dbReference type="PANTHER" id="PTHR42859">
    <property type="entry name" value="OXIDOREDUCTASE"/>
    <property type="match status" value="1"/>
</dbReference>
<evidence type="ECO:0000259" key="14">
    <source>
        <dbReference type="PROSITE" id="PS51656"/>
    </source>
</evidence>
<evidence type="ECO:0000256" key="2">
    <source>
        <dbReference type="ARBA" id="ARBA00022475"/>
    </source>
</evidence>
<dbReference type="KEGG" id="cvc:BKX93_07195"/>
<dbReference type="GO" id="GO:0051539">
    <property type="term" value="F:4 iron, 4 sulfur cluster binding"/>
    <property type="evidence" value="ECO:0007669"/>
    <property type="project" value="UniProtKB-KW"/>
</dbReference>
<evidence type="ECO:0000313" key="16">
    <source>
        <dbReference type="Proteomes" id="UP000178776"/>
    </source>
</evidence>
<dbReference type="GO" id="GO:0009055">
    <property type="term" value="F:electron transfer activity"/>
    <property type="evidence" value="ECO:0007669"/>
    <property type="project" value="InterPro"/>
</dbReference>
<keyword evidence="4" id="KW-0997">Cell inner membrane</keyword>
<dbReference type="Pfam" id="PF04060">
    <property type="entry name" value="FeS"/>
    <property type="match status" value="1"/>
</dbReference>
<feature type="domain" description="4Fe-4S ferredoxin-type" evidence="13">
    <location>
        <begin position="77"/>
        <end position="106"/>
    </location>
</feature>
<proteinExistence type="predicted"/>
<keyword evidence="7" id="KW-1278">Translocase</keyword>
<evidence type="ECO:0000256" key="12">
    <source>
        <dbReference type="SAM" id="MobiDB-lite"/>
    </source>
</evidence>
<keyword evidence="6" id="KW-0677">Repeat</keyword>
<keyword evidence="8" id="KW-0249">Electron transport</keyword>
<feature type="compositionally biased region" description="Low complexity" evidence="12">
    <location>
        <begin position="220"/>
        <end position="232"/>
    </location>
</feature>
<dbReference type="RefSeq" id="WP_046155731.1">
    <property type="nucleotide sequence ID" value="NZ_CP017707.1"/>
</dbReference>
<evidence type="ECO:0000259" key="13">
    <source>
        <dbReference type="PROSITE" id="PS51379"/>
    </source>
</evidence>
<evidence type="ECO:0000256" key="1">
    <source>
        <dbReference type="ARBA" id="ARBA00022448"/>
    </source>
</evidence>
<dbReference type="InterPro" id="IPR017896">
    <property type="entry name" value="4Fe4S_Fe-S-bd"/>
</dbReference>
<dbReference type="Gene3D" id="1.10.15.40">
    <property type="entry name" value="Electron transport complex subunit B, putative Fe-S cluster"/>
    <property type="match status" value="1"/>
</dbReference>
<feature type="compositionally biased region" description="Basic and acidic residues" evidence="12">
    <location>
        <begin position="156"/>
        <end position="178"/>
    </location>
</feature>
<keyword evidence="10" id="KW-0411">Iron-sulfur</keyword>
<dbReference type="NCBIfam" id="NF005415">
    <property type="entry name" value="PRK06991.1"/>
    <property type="match status" value="1"/>
</dbReference>
<gene>
    <name evidence="15" type="ORF">BKX93_07195</name>
</gene>
<dbReference type="GeneID" id="68840995"/>
<accession>A0A1D9LEV5</accession>
<feature type="compositionally biased region" description="Basic and acidic residues" evidence="12">
    <location>
        <begin position="206"/>
        <end position="219"/>
    </location>
</feature>
<dbReference type="EMBL" id="CP017707">
    <property type="protein sequence ID" value="AOZ49801.1"/>
    <property type="molecule type" value="Genomic_DNA"/>
</dbReference>
<evidence type="ECO:0000256" key="11">
    <source>
        <dbReference type="ARBA" id="ARBA00023136"/>
    </source>
</evidence>
<feature type="domain" description="4Fe-4S" evidence="14">
    <location>
        <begin position="2"/>
        <end position="61"/>
    </location>
</feature>
<evidence type="ECO:0000256" key="5">
    <source>
        <dbReference type="ARBA" id="ARBA00022723"/>
    </source>
</evidence>
<organism evidence="15 16">
    <name type="scientific">Chromobacterium vaccinii</name>
    <dbReference type="NCBI Taxonomy" id="1108595"/>
    <lineage>
        <taxon>Bacteria</taxon>
        <taxon>Pseudomonadati</taxon>
        <taxon>Pseudomonadota</taxon>
        <taxon>Betaproteobacteria</taxon>
        <taxon>Neisseriales</taxon>
        <taxon>Chromobacteriaceae</taxon>
        <taxon>Chromobacterium</taxon>
    </lineage>
</organism>
<keyword evidence="1" id="KW-0813">Transport</keyword>
<feature type="compositionally biased region" description="Low complexity" evidence="12">
    <location>
        <begin position="179"/>
        <end position="205"/>
    </location>
</feature>
<name>A0A1D9LEV5_9NEIS</name>
<feature type="region of interest" description="Disordered" evidence="12">
    <location>
        <begin position="155"/>
        <end position="232"/>
    </location>
</feature>
<evidence type="ECO:0000256" key="4">
    <source>
        <dbReference type="ARBA" id="ARBA00022519"/>
    </source>
</evidence>
<dbReference type="Gene3D" id="3.30.70.20">
    <property type="match status" value="1"/>
</dbReference>
<evidence type="ECO:0000313" key="15">
    <source>
        <dbReference type="EMBL" id="AOZ49801.1"/>
    </source>
</evidence>
<keyword evidence="11" id="KW-0472">Membrane</keyword>
<dbReference type="InterPro" id="IPR050294">
    <property type="entry name" value="RnfB_subfamily"/>
</dbReference>
<evidence type="ECO:0000256" key="3">
    <source>
        <dbReference type="ARBA" id="ARBA00022485"/>
    </source>
</evidence>
<dbReference type="PROSITE" id="PS51656">
    <property type="entry name" value="4FE4S"/>
    <property type="match status" value="1"/>
</dbReference>
<reference evidence="15 16" key="1">
    <citation type="submission" date="2016-10" db="EMBL/GenBank/DDBJ databases">
        <title>Chromobacterium muskegensis sp. nov., an insecticidal bacterium isolated from Sphagnum bogs.</title>
        <authorList>
            <person name="Sparks M.E."/>
            <person name="Blackburn M.B."/>
            <person name="Gundersen-Rindal D.E."/>
            <person name="Mitchell A."/>
            <person name="Farrar R."/>
            <person name="Kuhar D."/>
        </authorList>
    </citation>
    <scope>NUCLEOTIDE SEQUENCE [LARGE SCALE GENOMIC DNA]</scope>
    <source>
        <strain evidence="15 16">21-1</strain>
    </source>
</reference>
<evidence type="ECO:0000256" key="7">
    <source>
        <dbReference type="ARBA" id="ARBA00022967"/>
    </source>
</evidence>
<sequence>MPVISLVERIDALLPQTQCGQCSHAGCRPYAEALAEGRDPINRCPPGGEDGIRALAELLGKPAIPFDPAGPQPKPRALAVIREDSCIGCTLCIQACPVDAIVGAAKQMHTVIADECTGCELCLAPCPVDCIDLVPVADPADGERERVMARAAQARKRYDARQARKERDAADKAKRLAERAAVAAQPQSTTPSAPSAEPSPTVSAADKNELIRKAMERAKQQAPAAATASSDKMAVIRAAMERAAAMKAAQQEADKDQE</sequence>
<dbReference type="NCBIfam" id="NF003475">
    <property type="entry name" value="PRK05113.1"/>
    <property type="match status" value="1"/>
</dbReference>
<dbReference type="STRING" id="1108595.BKX93_07195"/>
<feature type="domain" description="4Fe-4S ferredoxin-type" evidence="13">
    <location>
        <begin position="107"/>
        <end position="136"/>
    </location>
</feature>
<keyword evidence="3" id="KW-0004">4Fe-4S</keyword>
<dbReference type="InterPro" id="IPR010207">
    <property type="entry name" value="Elect_transpt_cplx_RnfB/RsxB"/>
</dbReference>
<dbReference type="InterPro" id="IPR007202">
    <property type="entry name" value="4Fe-4S_dom"/>
</dbReference>
<evidence type="ECO:0000256" key="8">
    <source>
        <dbReference type="ARBA" id="ARBA00022982"/>
    </source>
</evidence>
<evidence type="ECO:0000256" key="9">
    <source>
        <dbReference type="ARBA" id="ARBA00023004"/>
    </source>
</evidence>
<dbReference type="SUPFAM" id="SSF54862">
    <property type="entry name" value="4Fe-4S ferredoxins"/>
    <property type="match status" value="1"/>
</dbReference>
<dbReference type="Pfam" id="PF14697">
    <property type="entry name" value="Fer4_21"/>
    <property type="match status" value="1"/>
</dbReference>
<dbReference type="PANTHER" id="PTHR42859:SF3">
    <property type="entry name" value="ION-TRANSLOCATING OXIDOREDUCTASE COMPLEX SUBUNIT B"/>
    <property type="match status" value="1"/>
</dbReference>
<dbReference type="NCBIfam" id="TIGR01944">
    <property type="entry name" value="rnfB"/>
    <property type="match status" value="1"/>
</dbReference>
<dbReference type="PROSITE" id="PS00198">
    <property type="entry name" value="4FE4S_FER_1"/>
    <property type="match status" value="2"/>
</dbReference>
<dbReference type="Proteomes" id="UP000178776">
    <property type="component" value="Chromosome"/>
</dbReference>
<dbReference type="AlphaFoldDB" id="A0A1D9LEV5"/>